<evidence type="ECO:0000313" key="3">
    <source>
        <dbReference type="EMBL" id="SHG97984.1"/>
    </source>
</evidence>
<evidence type="ECO:0000256" key="1">
    <source>
        <dbReference type="SAM" id="Phobius"/>
    </source>
</evidence>
<keyword evidence="4" id="KW-1185">Reference proteome</keyword>
<dbReference type="OrthoDB" id="324900at2"/>
<dbReference type="EMBL" id="FQWL01000006">
    <property type="protein sequence ID" value="SHG97984.1"/>
    <property type="molecule type" value="Genomic_DNA"/>
</dbReference>
<name>A0A1M5P844_9FLAO</name>
<feature type="transmembrane region" description="Helical" evidence="1">
    <location>
        <begin position="243"/>
        <end position="263"/>
    </location>
</feature>
<feature type="transmembrane region" description="Helical" evidence="1">
    <location>
        <begin position="154"/>
        <end position="173"/>
    </location>
</feature>
<dbReference type="Proteomes" id="UP000184532">
    <property type="component" value="Unassembled WGS sequence"/>
</dbReference>
<dbReference type="InterPro" id="IPR003675">
    <property type="entry name" value="Rce1/LyrA-like_dom"/>
</dbReference>
<dbReference type="GO" id="GO:0080120">
    <property type="term" value="P:CAAX-box protein maturation"/>
    <property type="evidence" value="ECO:0007669"/>
    <property type="project" value="UniProtKB-ARBA"/>
</dbReference>
<gene>
    <name evidence="3" type="ORF">SAMN04488116_3127</name>
</gene>
<keyword evidence="1" id="KW-0812">Transmembrane</keyword>
<feature type="transmembrane region" description="Helical" evidence="1">
    <location>
        <begin position="87"/>
        <end position="108"/>
    </location>
</feature>
<dbReference type="PANTHER" id="PTHR39430">
    <property type="entry name" value="MEMBRANE-ASSOCIATED PROTEASE-RELATED"/>
    <property type="match status" value="1"/>
</dbReference>
<feature type="transmembrane region" description="Helical" evidence="1">
    <location>
        <begin position="115"/>
        <end position="134"/>
    </location>
</feature>
<feature type="transmembrane region" description="Helical" evidence="1">
    <location>
        <begin position="16"/>
        <end position="36"/>
    </location>
</feature>
<sequence length="269" mass="29656">MTIKETNKKKGRYYTLARVILFFACTLVVHILSSILTENAPERIVEQLLMLSATILTFFLVLLFTRWEKLKPNDVGIVPGKKSASRFSIGFGAGLLMAITQALIVLSFGHFQLKLVPEITMAEIGLPLLLYVLVGSREELVFRSYSLRSLSYSWTPFLALVIMTTIFSLEHLVSGNTWQNAIIGAGTGGILFGLAALKTKGLALPLGLHIAWNFGQWSLGFKGRPGIWEAIVEKGYESQVENIGLAAFIFVMGLAIAGVCIVYKKEKLL</sequence>
<dbReference type="RefSeq" id="WP_073181263.1">
    <property type="nucleotide sequence ID" value="NZ_FQWL01000006.1"/>
</dbReference>
<keyword evidence="1" id="KW-1133">Transmembrane helix</keyword>
<accession>A0A1M5P844</accession>
<protein>
    <recommendedName>
        <fullName evidence="2">CAAX prenyl protease 2/Lysostaphin resistance protein A-like domain-containing protein</fullName>
    </recommendedName>
</protein>
<feature type="domain" description="CAAX prenyl protease 2/Lysostaphin resistance protein A-like" evidence="2">
    <location>
        <begin position="126"/>
        <end position="214"/>
    </location>
</feature>
<proteinExistence type="predicted"/>
<keyword evidence="1" id="KW-0472">Membrane</keyword>
<dbReference type="AlphaFoldDB" id="A0A1M5P844"/>
<dbReference type="PANTHER" id="PTHR39430:SF1">
    <property type="entry name" value="PROTEASE"/>
    <property type="match status" value="1"/>
</dbReference>
<reference evidence="4" key="1">
    <citation type="submission" date="2016-11" db="EMBL/GenBank/DDBJ databases">
        <authorList>
            <person name="Varghese N."/>
            <person name="Submissions S."/>
        </authorList>
    </citation>
    <scope>NUCLEOTIDE SEQUENCE [LARGE SCALE GENOMIC DNA]</scope>
    <source>
        <strain evidence="4">DSM 22638</strain>
    </source>
</reference>
<evidence type="ECO:0000313" key="4">
    <source>
        <dbReference type="Proteomes" id="UP000184532"/>
    </source>
</evidence>
<feature type="transmembrane region" description="Helical" evidence="1">
    <location>
        <begin position="180"/>
        <end position="197"/>
    </location>
</feature>
<evidence type="ECO:0000259" key="2">
    <source>
        <dbReference type="Pfam" id="PF02517"/>
    </source>
</evidence>
<organism evidence="3 4">
    <name type="scientific">Flagellimonas flava</name>
    <dbReference type="NCBI Taxonomy" id="570519"/>
    <lineage>
        <taxon>Bacteria</taxon>
        <taxon>Pseudomonadati</taxon>
        <taxon>Bacteroidota</taxon>
        <taxon>Flavobacteriia</taxon>
        <taxon>Flavobacteriales</taxon>
        <taxon>Flavobacteriaceae</taxon>
        <taxon>Flagellimonas</taxon>
    </lineage>
</organism>
<dbReference type="GO" id="GO:0004175">
    <property type="term" value="F:endopeptidase activity"/>
    <property type="evidence" value="ECO:0007669"/>
    <property type="project" value="UniProtKB-ARBA"/>
</dbReference>
<dbReference type="Pfam" id="PF02517">
    <property type="entry name" value="Rce1-like"/>
    <property type="match status" value="1"/>
</dbReference>
<feature type="transmembrane region" description="Helical" evidence="1">
    <location>
        <begin position="48"/>
        <end position="67"/>
    </location>
</feature>
<dbReference type="STRING" id="570519.SAMN04488116_3127"/>